<evidence type="ECO:0000313" key="3">
    <source>
        <dbReference type="Proteomes" id="UP000478571"/>
    </source>
</evidence>
<protein>
    <submittedName>
        <fullName evidence="2">GNAT family N-acetyltransferase</fullName>
    </submittedName>
</protein>
<sequence length="158" mass="18441">MELRAFTPRDHKYLINWINSEKLNYQWGGPTFRFPLDNTQLNQHYTQANVFPFIFTKEGKAVGYVELIQVSEELCRICRVFVPNHVRGNGIAKLMLKQLIKQAKERHHVKTLSLLVFETNTIAKRCYESLGFVAISHEKGTQSWDGELWNLLTMEKSI</sequence>
<feature type="domain" description="N-acetyltransferase" evidence="1">
    <location>
        <begin position="1"/>
        <end position="155"/>
    </location>
</feature>
<name>A0A6L8LY52_9VIBR</name>
<evidence type="ECO:0000313" key="2">
    <source>
        <dbReference type="EMBL" id="MYM58159.1"/>
    </source>
</evidence>
<dbReference type="Pfam" id="PF00583">
    <property type="entry name" value="Acetyltransf_1"/>
    <property type="match status" value="1"/>
</dbReference>
<gene>
    <name evidence="2" type="ORF">GTG28_02890</name>
</gene>
<dbReference type="InterPro" id="IPR016181">
    <property type="entry name" value="Acyl_CoA_acyltransferase"/>
</dbReference>
<dbReference type="SUPFAM" id="SSF55729">
    <property type="entry name" value="Acyl-CoA N-acyltransferases (Nat)"/>
    <property type="match status" value="1"/>
</dbReference>
<dbReference type="CDD" id="cd04301">
    <property type="entry name" value="NAT_SF"/>
    <property type="match status" value="1"/>
</dbReference>
<dbReference type="PROSITE" id="PS51186">
    <property type="entry name" value="GNAT"/>
    <property type="match status" value="1"/>
</dbReference>
<dbReference type="GO" id="GO:0016747">
    <property type="term" value="F:acyltransferase activity, transferring groups other than amino-acyl groups"/>
    <property type="evidence" value="ECO:0007669"/>
    <property type="project" value="InterPro"/>
</dbReference>
<dbReference type="InterPro" id="IPR000182">
    <property type="entry name" value="GNAT_dom"/>
</dbReference>
<dbReference type="PANTHER" id="PTHR43415">
    <property type="entry name" value="SPERMIDINE N(1)-ACETYLTRANSFERASE"/>
    <property type="match status" value="1"/>
</dbReference>
<reference evidence="2 3" key="1">
    <citation type="submission" date="2020-01" db="EMBL/GenBank/DDBJ databases">
        <title>Draft Genome Sequence of Vibrio sp. strain OCN044, Isolated from a Healthy Coral at Palmyra Atoll.</title>
        <authorList>
            <person name="Videau P."/>
            <person name="Loughran R."/>
            <person name="Esquivel A."/>
            <person name="Deadmond M."/>
            <person name="Paddock B.E."/>
            <person name="Saw J.H."/>
            <person name="Ushijima B."/>
        </authorList>
    </citation>
    <scope>NUCLEOTIDE SEQUENCE [LARGE SCALE GENOMIC DNA]</scope>
    <source>
        <strain evidence="2 3">OCN044</strain>
    </source>
</reference>
<dbReference type="Proteomes" id="UP000478571">
    <property type="component" value="Unassembled WGS sequence"/>
</dbReference>
<dbReference type="EMBL" id="WWEU01000001">
    <property type="protein sequence ID" value="MYM58159.1"/>
    <property type="molecule type" value="Genomic_DNA"/>
</dbReference>
<comment type="caution">
    <text evidence="2">The sequence shown here is derived from an EMBL/GenBank/DDBJ whole genome shotgun (WGS) entry which is preliminary data.</text>
</comment>
<dbReference type="Gene3D" id="3.40.630.30">
    <property type="match status" value="1"/>
</dbReference>
<dbReference type="PANTHER" id="PTHR43415:SF5">
    <property type="entry name" value="ACETYLTRANSFERASE"/>
    <property type="match status" value="1"/>
</dbReference>
<dbReference type="AlphaFoldDB" id="A0A6L8LY52"/>
<evidence type="ECO:0000259" key="1">
    <source>
        <dbReference type="PROSITE" id="PS51186"/>
    </source>
</evidence>
<keyword evidence="3" id="KW-1185">Reference proteome</keyword>
<accession>A0A6L8LY52</accession>
<proteinExistence type="predicted"/>
<organism evidence="2 3">
    <name type="scientific">Vibrio tetraodonis subsp. pristinus</name>
    <dbReference type="NCBI Taxonomy" id="2695891"/>
    <lineage>
        <taxon>Bacteria</taxon>
        <taxon>Pseudomonadati</taxon>
        <taxon>Pseudomonadota</taxon>
        <taxon>Gammaproteobacteria</taxon>
        <taxon>Vibrionales</taxon>
        <taxon>Vibrionaceae</taxon>
        <taxon>Vibrio</taxon>
    </lineage>
</organism>
<keyword evidence="2" id="KW-0808">Transferase</keyword>